<evidence type="ECO:0000313" key="3">
    <source>
        <dbReference type="Proteomes" id="UP001620626"/>
    </source>
</evidence>
<keyword evidence="1" id="KW-0732">Signal</keyword>
<evidence type="ECO:0000256" key="1">
    <source>
        <dbReference type="SAM" id="SignalP"/>
    </source>
</evidence>
<feature type="chain" id="PRO_5044790300" evidence="1">
    <location>
        <begin position="29"/>
        <end position="75"/>
    </location>
</feature>
<dbReference type="EMBL" id="JBICBT010000256">
    <property type="protein sequence ID" value="KAL3119181.1"/>
    <property type="molecule type" value="Genomic_DNA"/>
</dbReference>
<protein>
    <submittedName>
        <fullName evidence="2">Uncharacterized protein</fullName>
    </submittedName>
</protein>
<feature type="signal peptide" evidence="1">
    <location>
        <begin position="1"/>
        <end position="28"/>
    </location>
</feature>
<reference evidence="2 3" key="1">
    <citation type="submission" date="2024-10" db="EMBL/GenBank/DDBJ databases">
        <authorList>
            <person name="Kim D."/>
        </authorList>
    </citation>
    <scope>NUCLEOTIDE SEQUENCE [LARGE SCALE GENOMIC DNA]</scope>
    <source>
        <strain evidence="2">BH-2024</strain>
    </source>
</reference>
<proteinExistence type="predicted"/>
<dbReference type="Proteomes" id="UP001620626">
    <property type="component" value="Unassembled WGS sequence"/>
</dbReference>
<comment type="caution">
    <text evidence="2">The sequence shown here is derived from an EMBL/GenBank/DDBJ whole genome shotgun (WGS) entry which is preliminary data.</text>
</comment>
<dbReference type="AlphaFoldDB" id="A0ABD2LVA3"/>
<name>A0ABD2LVA3_9BILA</name>
<sequence length="75" mass="8290">MKSISQISAMIIPICFLLLLFSPPYANGQNLCQWDSGKCKNFGCPYGCNFDTEADCECPTAPKKFLKTFKNDAGN</sequence>
<organism evidence="2 3">
    <name type="scientific">Heterodera trifolii</name>
    <dbReference type="NCBI Taxonomy" id="157864"/>
    <lineage>
        <taxon>Eukaryota</taxon>
        <taxon>Metazoa</taxon>
        <taxon>Ecdysozoa</taxon>
        <taxon>Nematoda</taxon>
        <taxon>Chromadorea</taxon>
        <taxon>Rhabditida</taxon>
        <taxon>Tylenchina</taxon>
        <taxon>Tylenchomorpha</taxon>
        <taxon>Tylenchoidea</taxon>
        <taxon>Heteroderidae</taxon>
        <taxon>Heteroderinae</taxon>
        <taxon>Heterodera</taxon>
    </lineage>
</organism>
<keyword evidence="3" id="KW-1185">Reference proteome</keyword>
<accession>A0ABD2LVA3</accession>
<evidence type="ECO:0000313" key="2">
    <source>
        <dbReference type="EMBL" id="KAL3119181.1"/>
    </source>
</evidence>
<gene>
    <name evidence="2" type="ORF">niasHT_000849</name>
</gene>